<evidence type="ECO:0000313" key="2">
    <source>
        <dbReference type="EMBL" id="CAG6463602.1"/>
    </source>
</evidence>
<dbReference type="EMBL" id="HBUE01048912">
    <property type="protein sequence ID" value="CAG6463605.1"/>
    <property type="molecule type" value="Transcribed_RNA"/>
</dbReference>
<proteinExistence type="predicted"/>
<reference evidence="2" key="1">
    <citation type="submission" date="2021-05" db="EMBL/GenBank/DDBJ databases">
        <authorList>
            <person name="Alioto T."/>
            <person name="Alioto T."/>
            <person name="Gomez Garrido J."/>
        </authorList>
    </citation>
    <scope>NUCLEOTIDE SEQUENCE</scope>
</reference>
<dbReference type="EMBL" id="HBUE01048910">
    <property type="protein sequence ID" value="CAG6463602.1"/>
    <property type="molecule type" value="Transcribed_RNA"/>
</dbReference>
<feature type="region of interest" description="Disordered" evidence="1">
    <location>
        <begin position="1"/>
        <end position="57"/>
    </location>
</feature>
<dbReference type="AlphaFoldDB" id="A0A8D8F8T7"/>
<name>A0A8D8F8T7_CULPI</name>
<organism evidence="2">
    <name type="scientific">Culex pipiens</name>
    <name type="common">House mosquito</name>
    <dbReference type="NCBI Taxonomy" id="7175"/>
    <lineage>
        <taxon>Eukaryota</taxon>
        <taxon>Metazoa</taxon>
        <taxon>Ecdysozoa</taxon>
        <taxon>Arthropoda</taxon>
        <taxon>Hexapoda</taxon>
        <taxon>Insecta</taxon>
        <taxon>Pterygota</taxon>
        <taxon>Neoptera</taxon>
        <taxon>Endopterygota</taxon>
        <taxon>Diptera</taxon>
        <taxon>Nematocera</taxon>
        <taxon>Culicoidea</taxon>
        <taxon>Culicidae</taxon>
        <taxon>Culicinae</taxon>
        <taxon>Culicini</taxon>
        <taxon>Culex</taxon>
        <taxon>Culex</taxon>
    </lineage>
</organism>
<accession>A0A8D8F8T7</accession>
<protein>
    <submittedName>
        <fullName evidence="2">(northern house mosquito) hypothetical protein</fullName>
    </submittedName>
</protein>
<feature type="compositionally biased region" description="Polar residues" evidence="1">
    <location>
        <begin position="28"/>
        <end position="57"/>
    </location>
</feature>
<sequence>MNANGWWPNWPRTSPGRDPRWRAPTTGGFATSTPFRTSARSWPASSPNLRTPTTVSPSCKRSERRWLNCSTCGTVPTRSCSTNCSRFARPITTVPAWVAVTGPPRRWERLEVTTTVPGTTTCHRRRRRRPPAAGR</sequence>
<evidence type="ECO:0000256" key="1">
    <source>
        <dbReference type="SAM" id="MobiDB-lite"/>
    </source>
</evidence>